<protein>
    <submittedName>
        <fullName evidence="2">Uncharacterized protein MAL13P1.336-like</fullName>
    </submittedName>
</protein>
<feature type="compositionally biased region" description="Polar residues" evidence="1">
    <location>
        <begin position="146"/>
        <end position="156"/>
    </location>
</feature>
<evidence type="ECO:0000313" key="2">
    <source>
        <dbReference type="RefSeq" id="XP_028140210.1"/>
    </source>
</evidence>
<organism evidence="2">
    <name type="scientific">Diabrotica virgifera virgifera</name>
    <name type="common">western corn rootworm</name>
    <dbReference type="NCBI Taxonomy" id="50390"/>
    <lineage>
        <taxon>Eukaryota</taxon>
        <taxon>Metazoa</taxon>
        <taxon>Ecdysozoa</taxon>
        <taxon>Arthropoda</taxon>
        <taxon>Hexapoda</taxon>
        <taxon>Insecta</taxon>
        <taxon>Pterygota</taxon>
        <taxon>Neoptera</taxon>
        <taxon>Endopterygota</taxon>
        <taxon>Coleoptera</taxon>
        <taxon>Polyphaga</taxon>
        <taxon>Cucujiformia</taxon>
        <taxon>Chrysomeloidea</taxon>
        <taxon>Chrysomelidae</taxon>
        <taxon>Galerucinae</taxon>
        <taxon>Diabroticina</taxon>
        <taxon>Diabroticites</taxon>
        <taxon>Diabrotica</taxon>
    </lineage>
</organism>
<proteinExistence type="predicted"/>
<accession>A0A6P7G6R0</accession>
<feature type="compositionally biased region" description="Polar residues" evidence="1">
    <location>
        <begin position="166"/>
        <end position="180"/>
    </location>
</feature>
<feature type="region of interest" description="Disordered" evidence="1">
    <location>
        <begin position="299"/>
        <end position="326"/>
    </location>
</feature>
<feature type="compositionally biased region" description="Basic and acidic residues" evidence="1">
    <location>
        <begin position="42"/>
        <end position="94"/>
    </location>
</feature>
<feature type="region of interest" description="Disordered" evidence="1">
    <location>
        <begin position="1"/>
        <end position="201"/>
    </location>
</feature>
<dbReference type="RefSeq" id="XP_028140210.1">
    <property type="nucleotide sequence ID" value="XM_028284409.1"/>
</dbReference>
<reference evidence="2" key="1">
    <citation type="submission" date="2025-08" db="UniProtKB">
        <authorList>
            <consortium name="RefSeq"/>
        </authorList>
    </citation>
    <scope>IDENTIFICATION</scope>
    <source>
        <tissue evidence="2">Whole insect</tissue>
    </source>
</reference>
<dbReference type="AlphaFoldDB" id="A0A6P7G6R0"/>
<gene>
    <name evidence="2" type="primary">LOC114334372</name>
</gene>
<name>A0A6P7G6R0_DIAVI</name>
<feature type="compositionally biased region" description="Basic and acidic residues" evidence="1">
    <location>
        <begin position="1"/>
        <end position="32"/>
    </location>
</feature>
<feature type="compositionally biased region" description="Low complexity" evidence="1">
    <location>
        <begin position="302"/>
        <end position="317"/>
    </location>
</feature>
<sequence length="326" mass="37156">MPEARNKSKGNKKQEKNSEKEKHLEQGEHSDQEDILDTTIMETEKRELDRRQNNRRDYTRRDFNPRRENENRENGKGNYEQRNRQWMDINRDNQNRNTTRTNQENRNNVRQMNRDIEKTETDPTDQEKIEESNTFNQPHSAAIPFPQTSEAISSNPLAPLPLDITAENSNKTDTLPQFSETTISTNLTNKTSSSTSVTTNESAPVLPNVIKPQHLSENSNSTCENASSSMKRSIVIDNVQGSPDTISVVKEFTTNMTGLLNLLQSSYQYANDRSTKTKFTKLQKKLVNHLGKDISDLDSDSSVDNCSVSSNSESVNNIQLDTSMEH</sequence>
<feature type="compositionally biased region" description="Low complexity" evidence="1">
    <location>
        <begin position="181"/>
        <end position="201"/>
    </location>
</feature>
<feature type="compositionally biased region" description="Basic and acidic residues" evidence="1">
    <location>
        <begin position="112"/>
        <end position="131"/>
    </location>
</feature>
<feature type="compositionally biased region" description="Low complexity" evidence="1">
    <location>
        <begin position="95"/>
        <end position="111"/>
    </location>
</feature>
<evidence type="ECO:0000256" key="1">
    <source>
        <dbReference type="SAM" id="MobiDB-lite"/>
    </source>
</evidence>
<dbReference type="InParanoid" id="A0A6P7G6R0"/>